<evidence type="ECO:0000256" key="4">
    <source>
        <dbReference type="ARBA" id="ARBA00022723"/>
    </source>
</evidence>
<name>A0AAW1JU48_SAPOF</name>
<comment type="similarity">
    <text evidence="5">Belongs to the class I-like SAM-binding methyltransferase superfamily. Cation-dependent O-methyltransferase family.</text>
</comment>
<keyword evidence="4" id="KW-0479">Metal-binding</keyword>
<comment type="caution">
    <text evidence="6">The sequence shown here is derived from an EMBL/GenBank/DDBJ whole genome shotgun (WGS) entry which is preliminary data.</text>
</comment>
<evidence type="ECO:0000313" key="7">
    <source>
        <dbReference type="Proteomes" id="UP001443914"/>
    </source>
</evidence>
<evidence type="ECO:0008006" key="8">
    <source>
        <dbReference type="Google" id="ProtNLM"/>
    </source>
</evidence>
<dbReference type="EMBL" id="JBDFQZ010000007">
    <property type="protein sequence ID" value="KAK9707570.1"/>
    <property type="molecule type" value="Genomic_DNA"/>
</dbReference>
<dbReference type="InterPro" id="IPR029063">
    <property type="entry name" value="SAM-dependent_MTases_sf"/>
</dbReference>
<keyword evidence="2" id="KW-0808">Transferase</keyword>
<evidence type="ECO:0000256" key="1">
    <source>
        <dbReference type="ARBA" id="ARBA00022603"/>
    </source>
</evidence>
<dbReference type="InterPro" id="IPR002935">
    <property type="entry name" value="SAM_O-MeTrfase"/>
</dbReference>
<sequence>MAEKQSNLEDLSKSEKNLLSSPDLLKYILETSAYPNEHPQLKELRHATVQKYALKSSMNVPVDEAQFLSVILKLMNAKNTLEIGVFTGYSLLSTALALPDDAKIVAIDIDREAFEVGLPFIRKAGVDHKIDFRQGDALPILNDLLNQGKEGTIDFAFVDADKRNYPKYHEILVKLVKVGGLIAYDNTLWFGSVAFPDDVKYFNDDSFMEGVRAHTKTLNKFLVKDARIESSLVSIGDGVTLCRRKY</sequence>
<dbReference type="SUPFAM" id="SSF53335">
    <property type="entry name" value="S-adenosyl-L-methionine-dependent methyltransferases"/>
    <property type="match status" value="1"/>
</dbReference>
<gene>
    <name evidence="6" type="ORF">RND81_07G205700</name>
</gene>
<reference evidence="6" key="1">
    <citation type="submission" date="2024-03" db="EMBL/GenBank/DDBJ databases">
        <title>WGS assembly of Saponaria officinalis var. Norfolk2.</title>
        <authorList>
            <person name="Jenkins J."/>
            <person name="Shu S."/>
            <person name="Grimwood J."/>
            <person name="Barry K."/>
            <person name="Goodstein D."/>
            <person name="Schmutz J."/>
            <person name="Leebens-Mack J."/>
            <person name="Osbourn A."/>
        </authorList>
    </citation>
    <scope>NUCLEOTIDE SEQUENCE [LARGE SCALE GENOMIC DNA]</scope>
    <source>
        <strain evidence="6">JIC</strain>
    </source>
</reference>
<dbReference type="AlphaFoldDB" id="A0AAW1JU48"/>
<dbReference type="Proteomes" id="UP001443914">
    <property type="component" value="Unassembled WGS sequence"/>
</dbReference>
<proteinExistence type="inferred from homology"/>
<dbReference type="InterPro" id="IPR050362">
    <property type="entry name" value="Cation-dep_OMT"/>
</dbReference>
<keyword evidence="1" id="KW-0489">Methyltransferase</keyword>
<evidence type="ECO:0000256" key="3">
    <source>
        <dbReference type="ARBA" id="ARBA00022691"/>
    </source>
</evidence>
<dbReference type="PANTHER" id="PTHR10509">
    <property type="entry name" value="O-METHYLTRANSFERASE-RELATED"/>
    <property type="match status" value="1"/>
</dbReference>
<dbReference type="Gene3D" id="3.40.50.150">
    <property type="entry name" value="Vaccinia Virus protein VP39"/>
    <property type="match status" value="1"/>
</dbReference>
<dbReference type="GO" id="GO:0008757">
    <property type="term" value="F:S-adenosylmethionine-dependent methyltransferase activity"/>
    <property type="evidence" value="ECO:0007669"/>
    <property type="project" value="TreeGrafter"/>
</dbReference>
<protein>
    <recommendedName>
        <fullName evidence="8">Caffeoyl-CoA O-methyltransferase</fullName>
    </recommendedName>
</protein>
<dbReference type="GO" id="GO:0046872">
    <property type="term" value="F:metal ion binding"/>
    <property type="evidence" value="ECO:0007669"/>
    <property type="project" value="UniProtKB-KW"/>
</dbReference>
<accession>A0AAW1JU48</accession>
<dbReference type="Pfam" id="PF01596">
    <property type="entry name" value="Methyltransf_3"/>
    <property type="match status" value="1"/>
</dbReference>
<dbReference type="GO" id="GO:0008171">
    <property type="term" value="F:O-methyltransferase activity"/>
    <property type="evidence" value="ECO:0007669"/>
    <property type="project" value="InterPro"/>
</dbReference>
<dbReference type="PANTHER" id="PTHR10509:SF34">
    <property type="entry name" value="TAPETUM-SPECIFIC METHYLTRANSFERASE 1"/>
    <property type="match status" value="1"/>
</dbReference>
<dbReference type="PROSITE" id="PS51682">
    <property type="entry name" value="SAM_OMT_I"/>
    <property type="match status" value="1"/>
</dbReference>
<evidence type="ECO:0000256" key="2">
    <source>
        <dbReference type="ARBA" id="ARBA00022679"/>
    </source>
</evidence>
<keyword evidence="7" id="KW-1185">Reference proteome</keyword>
<dbReference type="CDD" id="cd02440">
    <property type="entry name" value="AdoMet_MTases"/>
    <property type="match status" value="1"/>
</dbReference>
<keyword evidence="3" id="KW-0949">S-adenosyl-L-methionine</keyword>
<organism evidence="6 7">
    <name type="scientific">Saponaria officinalis</name>
    <name type="common">Common soapwort</name>
    <name type="synonym">Lychnis saponaria</name>
    <dbReference type="NCBI Taxonomy" id="3572"/>
    <lineage>
        <taxon>Eukaryota</taxon>
        <taxon>Viridiplantae</taxon>
        <taxon>Streptophyta</taxon>
        <taxon>Embryophyta</taxon>
        <taxon>Tracheophyta</taxon>
        <taxon>Spermatophyta</taxon>
        <taxon>Magnoliopsida</taxon>
        <taxon>eudicotyledons</taxon>
        <taxon>Gunneridae</taxon>
        <taxon>Pentapetalae</taxon>
        <taxon>Caryophyllales</taxon>
        <taxon>Caryophyllaceae</taxon>
        <taxon>Caryophylleae</taxon>
        <taxon>Saponaria</taxon>
    </lineage>
</organism>
<dbReference type="GO" id="GO:0032259">
    <property type="term" value="P:methylation"/>
    <property type="evidence" value="ECO:0007669"/>
    <property type="project" value="UniProtKB-KW"/>
</dbReference>
<evidence type="ECO:0000313" key="6">
    <source>
        <dbReference type="EMBL" id="KAK9707570.1"/>
    </source>
</evidence>
<evidence type="ECO:0000256" key="5">
    <source>
        <dbReference type="ARBA" id="ARBA00023453"/>
    </source>
</evidence>